<keyword evidence="3" id="KW-1185">Reference proteome</keyword>
<proteinExistence type="predicted"/>
<protein>
    <recommendedName>
        <fullName evidence="4">F-box domain-containing protein</fullName>
    </recommendedName>
</protein>
<reference evidence="2 3" key="1">
    <citation type="submission" date="2024-09" db="EMBL/GenBank/DDBJ databases">
        <title>Chromosome-scale assembly of Riccia sorocarpa.</title>
        <authorList>
            <person name="Paukszto L."/>
        </authorList>
    </citation>
    <scope>NUCLEOTIDE SEQUENCE [LARGE SCALE GENOMIC DNA]</scope>
    <source>
        <strain evidence="2">LP-2024</strain>
        <tissue evidence="2">Aerial parts of the thallus</tissue>
    </source>
</reference>
<dbReference type="Proteomes" id="UP001633002">
    <property type="component" value="Unassembled WGS sequence"/>
</dbReference>
<feature type="compositionally biased region" description="Basic and acidic residues" evidence="1">
    <location>
        <begin position="75"/>
        <end position="94"/>
    </location>
</feature>
<dbReference type="EMBL" id="JBJQOH010000007">
    <property type="protein sequence ID" value="KAL3678261.1"/>
    <property type="molecule type" value="Genomic_DNA"/>
</dbReference>
<feature type="region of interest" description="Disordered" evidence="1">
    <location>
        <begin position="66"/>
        <end position="94"/>
    </location>
</feature>
<evidence type="ECO:0000313" key="2">
    <source>
        <dbReference type="EMBL" id="KAL3678261.1"/>
    </source>
</evidence>
<comment type="caution">
    <text evidence="2">The sequence shown here is derived from an EMBL/GenBank/DDBJ whole genome shotgun (WGS) entry which is preliminary data.</text>
</comment>
<evidence type="ECO:0008006" key="4">
    <source>
        <dbReference type="Google" id="ProtNLM"/>
    </source>
</evidence>
<evidence type="ECO:0000256" key="1">
    <source>
        <dbReference type="SAM" id="MobiDB-lite"/>
    </source>
</evidence>
<name>A0ABD3GHW8_9MARC</name>
<evidence type="ECO:0000313" key="3">
    <source>
        <dbReference type="Proteomes" id="UP001633002"/>
    </source>
</evidence>
<dbReference type="AlphaFoldDB" id="A0ABD3GHW8"/>
<organism evidence="2 3">
    <name type="scientific">Riccia sorocarpa</name>
    <dbReference type="NCBI Taxonomy" id="122646"/>
    <lineage>
        <taxon>Eukaryota</taxon>
        <taxon>Viridiplantae</taxon>
        <taxon>Streptophyta</taxon>
        <taxon>Embryophyta</taxon>
        <taxon>Marchantiophyta</taxon>
        <taxon>Marchantiopsida</taxon>
        <taxon>Marchantiidae</taxon>
        <taxon>Marchantiales</taxon>
        <taxon>Ricciaceae</taxon>
        <taxon>Riccia</taxon>
    </lineage>
</organism>
<gene>
    <name evidence="2" type="ORF">R1sor_021217</name>
</gene>
<accession>A0ABD3GHW8</accession>
<sequence length="188" mass="21819">MRVQFRTIRPNNDVHVVKGDILSSRNRKVLRRVVDSLSQQLMVKFCEHDEAAAETSDFEDFADWRSDGESVSDEDITRESLESSQDREKLEADSRADLIPGLPNDLVSVQIWPRIASSFGLMRTVNKEWRMFVRTTPEWIAMEVVCLSEGLNERGFLIFRDSLAERVEDERHAILAFLRDVNREELFS</sequence>